<dbReference type="OrthoDB" id="484613at2"/>
<dbReference type="STRING" id="111780.Sta7437_0455"/>
<keyword evidence="2" id="KW-1185">Reference proteome</keyword>
<gene>
    <name evidence="1" type="ordered locus">Sta7437_0455</name>
</gene>
<dbReference type="KEGG" id="scs:Sta7437_0455"/>
<accession>K9XPQ9</accession>
<proteinExistence type="predicted"/>
<dbReference type="RefSeq" id="WP_015191737.1">
    <property type="nucleotide sequence ID" value="NC_019748.1"/>
</dbReference>
<name>K9XPQ9_STAC7</name>
<dbReference type="PATRIC" id="fig|111780.3.peg.471"/>
<dbReference type="eggNOG" id="COG2378">
    <property type="taxonomic scope" value="Bacteria"/>
</dbReference>
<evidence type="ECO:0000313" key="2">
    <source>
        <dbReference type="Proteomes" id="UP000010473"/>
    </source>
</evidence>
<dbReference type="HOGENOM" id="CLU_707737_0_0_3"/>
<organism evidence="1 2">
    <name type="scientific">Stanieria cyanosphaera (strain ATCC 29371 / PCC 7437)</name>
    <dbReference type="NCBI Taxonomy" id="111780"/>
    <lineage>
        <taxon>Bacteria</taxon>
        <taxon>Bacillati</taxon>
        <taxon>Cyanobacteriota</taxon>
        <taxon>Cyanophyceae</taxon>
        <taxon>Pleurocapsales</taxon>
        <taxon>Dermocarpellaceae</taxon>
        <taxon>Stanieria</taxon>
    </lineage>
</organism>
<dbReference type="Proteomes" id="UP000010473">
    <property type="component" value="Chromosome"/>
</dbReference>
<dbReference type="AlphaFoldDB" id="K9XPQ9"/>
<reference evidence="2" key="1">
    <citation type="journal article" date="2013" name="Proc. Natl. Acad. Sci. U.S.A.">
        <title>Improving the coverage of the cyanobacterial phylum using diversity-driven genome sequencing.</title>
        <authorList>
            <person name="Shih P.M."/>
            <person name="Wu D."/>
            <person name="Latifi A."/>
            <person name="Axen S.D."/>
            <person name="Fewer D.P."/>
            <person name="Talla E."/>
            <person name="Calteau A."/>
            <person name="Cai F."/>
            <person name="Tandeau de Marsac N."/>
            <person name="Rippka R."/>
            <person name="Herdman M."/>
            <person name="Sivonen K."/>
            <person name="Coursin T."/>
            <person name="Laurent T."/>
            <person name="Goodwin L."/>
            <person name="Nolan M."/>
            <person name="Davenport K.W."/>
            <person name="Han C.S."/>
            <person name="Rubin E.M."/>
            <person name="Eisen J.A."/>
            <person name="Woyke T."/>
            <person name="Gugger M."/>
            <person name="Kerfeld C.A."/>
        </authorList>
    </citation>
    <scope>NUCLEOTIDE SEQUENCE [LARGE SCALE GENOMIC DNA]</scope>
    <source>
        <strain evidence="2">ATCC 29371 / PCC 7437</strain>
    </source>
</reference>
<protein>
    <submittedName>
        <fullName evidence="1">Uncharacterized protein</fullName>
    </submittedName>
</protein>
<evidence type="ECO:0000313" key="1">
    <source>
        <dbReference type="EMBL" id="AFZ34064.1"/>
    </source>
</evidence>
<dbReference type="EMBL" id="CP003653">
    <property type="protein sequence ID" value="AFZ34064.1"/>
    <property type="molecule type" value="Genomic_DNA"/>
</dbReference>
<sequence>MSQKTKINRYLNPQALERLLLLIATLLKYPGIGCRDEELQLDGTYKDLKKPQVSAPHRNHHNALQLVQTALRNLAQEIGINLPENYPAIPTIRKDLELLRDYQILEQRMYRWGYYLGTGVMDKYQLKAAFNALESQAIYQGDPQLRQIYYTLKLRLRGFEFEGEQDFFYPVRQHLNRAINHTDPEEMMSKGEYRHTLFHQINLLEQAIIQGQAIEISRSVDLYGNNKIGLMSVFPLQLIYYDIAWYLLYENASDRYAPRQGRDRTLAIGRVNRFKNHLEILTPGGRGIAAQKQSLQNAHQLLNNGWGLNLGDGQQQQLELQGKLEFIEIKVRFFPPVSNFIEEGELRHPQQKIRKGKLDFTTGKPTYLDYLIKLPPRSLEEFSFWVNRYSDKAVVLSPPQLVAKHHQSALNLVRQYQ</sequence>